<evidence type="ECO:0000259" key="7">
    <source>
        <dbReference type="Pfam" id="PF00931"/>
    </source>
</evidence>
<dbReference type="Proteomes" id="UP001054889">
    <property type="component" value="Unassembled WGS sequence"/>
</dbReference>
<feature type="domain" description="NB-ARC" evidence="7">
    <location>
        <begin position="180"/>
        <end position="350"/>
    </location>
</feature>
<dbReference type="GO" id="GO:0043531">
    <property type="term" value="F:ADP binding"/>
    <property type="evidence" value="ECO:0007669"/>
    <property type="project" value="InterPro"/>
</dbReference>
<dbReference type="CDD" id="cd14798">
    <property type="entry name" value="RX-CC_like"/>
    <property type="match status" value="1"/>
</dbReference>
<dbReference type="Pfam" id="PF00931">
    <property type="entry name" value="NB-ARC"/>
    <property type="match status" value="1"/>
</dbReference>
<keyword evidence="2" id="KW-0433">Leucine-rich repeat</keyword>
<dbReference type="InterPro" id="IPR055414">
    <property type="entry name" value="LRR_R13L4/SHOC2-like"/>
</dbReference>
<reference evidence="10" key="1">
    <citation type="journal article" date="2018" name="DNA Res.">
        <title>Multiple hybrid de novo genome assembly of finger millet, an orphan allotetraploid crop.</title>
        <authorList>
            <person name="Hatakeyama M."/>
            <person name="Aluri S."/>
            <person name="Balachadran M.T."/>
            <person name="Sivarajan S.R."/>
            <person name="Patrignani A."/>
            <person name="Gruter S."/>
            <person name="Poveda L."/>
            <person name="Shimizu-Inatsugi R."/>
            <person name="Baeten J."/>
            <person name="Francoijs K.J."/>
            <person name="Nataraja K.N."/>
            <person name="Reddy Y.A.N."/>
            <person name="Phadnis S."/>
            <person name="Ravikumar R.L."/>
            <person name="Schlapbach R."/>
            <person name="Sreeman S.M."/>
            <person name="Shimizu K.K."/>
        </authorList>
    </citation>
    <scope>NUCLEOTIDE SEQUENCE</scope>
</reference>
<dbReference type="Gene3D" id="1.20.5.4130">
    <property type="match status" value="1"/>
</dbReference>
<gene>
    <name evidence="10" type="primary">gb27005</name>
    <name evidence="10" type="ORF">PR202_gb27005</name>
</gene>
<keyword evidence="5" id="KW-0611">Plant defense</keyword>
<dbReference type="InterPro" id="IPR027417">
    <property type="entry name" value="P-loop_NTPase"/>
</dbReference>
<dbReference type="InterPro" id="IPR041118">
    <property type="entry name" value="Rx_N"/>
</dbReference>
<evidence type="ECO:0000259" key="8">
    <source>
        <dbReference type="Pfam" id="PF18052"/>
    </source>
</evidence>
<keyword evidence="4" id="KW-0547">Nucleotide-binding</keyword>
<dbReference type="Gene3D" id="3.80.10.10">
    <property type="entry name" value="Ribonuclease Inhibitor"/>
    <property type="match status" value="1"/>
</dbReference>
<dbReference type="AlphaFoldDB" id="A0AAV5FT07"/>
<dbReference type="SUPFAM" id="SSF52540">
    <property type="entry name" value="P-loop containing nucleoside triphosphate hydrolases"/>
    <property type="match status" value="1"/>
</dbReference>
<dbReference type="InterPro" id="IPR032675">
    <property type="entry name" value="LRR_dom_sf"/>
</dbReference>
<dbReference type="GO" id="GO:0006952">
    <property type="term" value="P:defense response"/>
    <property type="evidence" value="ECO:0007669"/>
    <property type="project" value="UniProtKB-KW"/>
</dbReference>
<dbReference type="InterPro" id="IPR002182">
    <property type="entry name" value="NB-ARC"/>
</dbReference>
<keyword evidence="3" id="KW-0677">Repeat</keyword>
<evidence type="ECO:0000256" key="3">
    <source>
        <dbReference type="ARBA" id="ARBA00022737"/>
    </source>
</evidence>
<accession>A0AAV5FT07</accession>
<dbReference type="PANTHER" id="PTHR19338">
    <property type="entry name" value="TRANSLOCASE OF INNER MITOCHONDRIAL MEMBRANE 13 HOMOLOG"/>
    <property type="match status" value="1"/>
</dbReference>
<dbReference type="PRINTS" id="PR00364">
    <property type="entry name" value="DISEASERSIST"/>
</dbReference>
<keyword evidence="6" id="KW-0175">Coiled coil</keyword>
<evidence type="ECO:0000256" key="1">
    <source>
        <dbReference type="ARBA" id="ARBA00008894"/>
    </source>
</evidence>
<organism evidence="10 11">
    <name type="scientific">Eleusine coracana subsp. coracana</name>
    <dbReference type="NCBI Taxonomy" id="191504"/>
    <lineage>
        <taxon>Eukaryota</taxon>
        <taxon>Viridiplantae</taxon>
        <taxon>Streptophyta</taxon>
        <taxon>Embryophyta</taxon>
        <taxon>Tracheophyta</taxon>
        <taxon>Spermatophyta</taxon>
        <taxon>Magnoliopsida</taxon>
        <taxon>Liliopsida</taxon>
        <taxon>Poales</taxon>
        <taxon>Poaceae</taxon>
        <taxon>PACMAD clade</taxon>
        <taxon>Chloridoideae</taxon>
        <taxon>Cynodonteae</taxon>
        <taxon>Eleusininae</taxon>
        <taxon>Eleusine</taxon>
    </lineage>
</organism>
<comment type="similarity">
    <text evidence="1">Belongs to the disease resistance NB-LRR family.</text>
</comment>
<comment type="caution">
    <text evidence="10">The sequence shown here is derived from an EMBL/GenBank/DDBJ whole genome shotgun (WGS) entry which is preliminary data.</text>
</comment>
<evidence type="ECO:0000313" key="10">
    <source>
        <dbReference type="EMBL" id="GJN37999.1"/>
    </source>
</evidence>
<evidence type="ECO:0000256" key="5">
    <source>
        <dbReference type="ARBA" id="ARBA00022821"/>
    </source>
</evidence>
<evidence type="ECO:0000256" key="4">
    <source>
        <dbReference type="ARBA" id="ARBA00022741"/>
    </source>
</evidence>
<feature type="domain" description="Disease resistance N-terminal" evidence="8">
    <location>
        <begin position="10"/>
        <end position="92"/>
    </location>
</feature>
<dbReference type="Pfam" id="PF18052">
    <property type="entry name" value="Rx_N"/>
    <property type="match status" value="1"/>
</dbReference>
<keyword evidence="11" id="KW-1185">Reference proteome</keyword>
<sequence>MAVELASATMTPLIEKLGNLLASELTLEKRVRQDVASLHKEMEEMHLALQRVEVPPEQLDQGTAEWASNVRELSYDMEDAVDAFILHLGENDDHAAATVGLRSRFRGFLDKTVRLFSKGKSLHLVAAAVREAKRLTTELDEIHQRYAGVGASSIIDDLDPRLKAMSTEAADLVGVDGARDEVIKILSSDESEVDVQTVSIVGFGGLGKTTLARAVFDKIKLQFNCSAFVSVSKNPDITRIFKKILYQLDGEKFSDINEAVRDYDQLVHDLKEFLHNKRYLIVIDDLWDVKSWEFIKCAFPRNTCSSRLITTSRKRNVSEATFSFDAGKIHEMKPLSDTDSLRLFHSRIFHPVDGCPPELEQVSRDILKKCGGVPLAIISVASLLANRKQVKTKDQWLILLNSIGRGLKELPATITGLRKLMCLRLDWDTRLPNGLGNNNLTSLEELTGLRIGGHDDSAAMVTTELGHLTGLRVLTLRWERPANSIDEALVQSLGNLRKLQSLDMYVNGGRGGLIMRDWAPPPRLRRFLCKGPTSALPTLPAWIMKNTTSLAFLDMWVGQVGPDDLRALGALPSLRGVRLRSRGRVDDDDRHRPSALTAGAFPCARACAFLHFTTAPSMFLQGAMPHVQRLEFTVRACDFGASARGGFGLDDLRMGHLTSLEEVHVELWSRKEDDAAVVAAALRQAAEDHPNRLAIRINQRSGGRMYLSFTTHTNL</sequence>
<name>A0AAV5FT07_ELECO</name>
<protein>
    <submittedName>
        <fullName evidence="10">Uncharacterized protein</fullName>
    </submittedName>
</protein>
<dbReference type="Pfam" id="PF23598">
    <property type="entry name" value="LRR_14"/>
    <property type="match status" value="1"/>
</dbReference>
<dbReference type="SUPFAM" id="SSF52047">
    <property type="entry name" value="RNI-like"/>
    <property type="match status" value="1"/>
</dbReference>
<reference evidence="10" key="2">
    <citation type="submission" date="2021-12" db="EMBL/GenBank/DDBJ databases">
        <title>Resequencing data analysis of finger millet.</title>
        <authorList>
            <person name="Hatakeyama M."/>
            <person name="Aluri S."/>
            <person name="Balachadran M.T."/>
            <person name="Sivarajan S.R."/>
            <person name="Poveda L."/>
            <person name="Shimizu-Inatsugi R."/>
            <person name="Schlapbach R."/>
            <person name="Sreeman S.M."/>
            <person name="Shimizu K.K."/>
        </authorList>
    </citation>
    <scope>NUCLEOTIDE SEQUENCE</scope>
</reference>
<dbReference type="FunFam" id="3.40.50.300:FF:001091">
    <property type="entry name" value="Probable disease resistance protein At1g61300"/>
    <property type="match status" value="1"/>
</dbReference>
<dbReference type="InterPro" id="IPR038005">
    <property type="entry name" value="RX-like_CC"/>
</dbReference>
<feature type="domain" description="Disease resistance R13L4/SHOC-2-like LRR" evidence="9">
    <location>
        <begin position="397"/>
        <end position="692"/>
    </location>
</feature>
<proteinExistence type="inferred from homology"/>
<evidence type="ECO:0000256" key="6">
    <source>
        <dbReference type="ARBA" id="ARBA00023054"/>
    </source>
</evidence>
<evidence type="ECO:0000313" key="11">
    <source>
        <dbReference type="Proteomes" id="UP001054889"/>
    </source>
</evidence>
<dbReference type="PANTHER" id="PTHR19338:SF21">
    <property type="entry name" value="OS10G0124400 PROTEIN"/>
    <property type="match status" value="1"/>
</dbReference>
<evidence type="ECO:0000259" key="9">
    <source>
        <dbReference type="Pfam" id="PF23598"/>
    </source>
</evidence>
<dbReference type="GO" id="GO:0051707">
    <property type="term" value="P:response to other organism"/>
    <property type="evidence" value="ECO:0007669"/>
    <property type="project" value="UniProtKB-ARBA"/>
</dbReference>
<dbReference type="Gene3D" id="3.40.50.300">
    <property type="entry name" value="P-loop containing nucleotide triphosphate hydrolases"/>
    <property type="match status" value="1"/>
</dbReference>
<dbReference type="EMBL" id="BQKI01000095">
    <property type="protein sequence ID" value="GJN37999.1"/>
    <property type="molecule type" value="Genomic_DNA"/>
</dbReference>
<evidence type="ECO:0000256" key="2">
    <source>
        <dbReference type="ARBA" id="ARBA00022614"/>
    </source>
</evidence>